<evidence type="ECO:0000313" key="3">
    <source>
        <dbReference type="Proteomes" id="UP000198284"/>
    </source>
</evidence>
<keyword evidence="3" id="KW-1185">Reference proteome</keyword>
<feature type="region of interest" description="Disordered" evidence="1">
    <location>
        <begin position="112"/>
        <end position="132"/>
    </location>
</feature>
<name>A0A239IPA8_9BURK</name>
<feature type="compositionally biased region" description="Polar residues" evidence="1">
    <location>
        <begin position="116"/>
        <end position="126"/>
    </location>
</feature>
<dbReference type="Gene3D" id="1.10.10.10">
    <property type="entry name" value="Winged helix-like DNA-binding domain superfamily/Winged helix DNA-binding domain"/>
    <property type="match status" value="1"/>
</dbReference>
<organism evidence="2 3">
    <name type="scientific">Noviherbaspirillum humi</name>
    <dbReference type="NCBI Taxonomy" id="1688639"/>
    <lineage>
        <taxon>Bacteria</taxon>
        <taxon>Pseudomonadati</taxon>
        <taxon>Pseudomonadota</taxon>
        <taxon>Betaproteobacteria</taxon>
        <taxon>Burkholderiales</taxon>
        <taxon>Oxalobacteraceae</taxon>
        <taxon>Noviherbaspirillum</taxon>
    </lineage>
</organism>
<reference evidence="2 3" key="1">
    <citation type="submission" date="2017-06" db="EMBL/GenBank/DDBJ databases">
        <authorList>
            <person name="Kim H.J."/>
            <person name="Triplett B.A."/>
        </authorList>
    </citation>
    <scope>NUCLEOTIDE SEQUENCE [LARGE SCALE GENOMIC DNA]</scope>
    <source>
        <strain evidence="2 3">U15</strain>
    </source>
</reference>
<proteinExistence type="predicted"/>
<dbReference type="InterPro" id="IPR036388">
    <property type="entry name" value="WH-like_DNA-bd_sf"/>
</dbReference>
<protein>
    <submittedName>
        <fullName evidence="2">Uncharacterized protein</fullName>
    </submittedName>
</protein>
<accession>A0A239IPA8</accession>
<dbReference type="Proteomes" id="UP000198284">
    <property type="component" value="Unassembled WGS sequence"/>
</dbReference>
<sequence>MNCLDLDQTARRVLFGILTFINIKNPEKAVFPRRDTLRAEALIASESTLYRGLRQLDGKGYIERSQKRREHNGEFHLSPIQLTGKALVLLGLSEVIHSPRPAKMEDGRIQEELTKPEQSLQNTTATAEPADKNQIDRKTGLPAELLCLLGLGVKKSGVCYLMKLARSRGSRLGDVVAAVAHCLEKLRGREVVAYLAAMLKRNLDFRWLKESRDTVQQEESQQGEMQRLLSNLDARYDGYWVCDQHGAPIGVFRAGSDTHLVESNTGSFPVNLRFAKRIQEGTLLLRAAPQFATSHGERYAV</sequence>
<gene>
    <name evidence="2" type="ORF">SAMN06265795_11040</name>
</gene>
<dbReference type="EMBL" id="FZOT01000010">
    <property type="protein sequence ID" value="SNS95058.1"/>
    <property type="molecule type" value="Genomic_DNA"/>
</dbReference>
<evidence type="ECO:0000256" key="1">
    <source>
        <dbReference type="SAM" id="MobiDB-lite"/>
    </source>
</evidence>
<evidence type="ECO:0000313" key="2">
    <source>
        <dbReference type="EMBL" id="SNS95058.1"/>
    </source>
</evidence>
<dbReference type="AlphaFoldDB" id="A0A239IPA8"/>